<keyword evidence="4" id="KW-0496">Mitochondrion</keyword>
<dbReference type="AlphaFoldDB" id="A0A8F0WGJ4"/>
<dbReference type="RefSeq" id="YP_010134143.1">
    <property type="nucleotide sequence ID" value="NC_056793.1"/>
</dbReference>
<dbReference type="Pfam" id="PF00338">
    <property type="entry name" value="Ribosomal_S10"/>
    <property type="match status" value="1"/>
</dbReference>
<evidence type="ECO:0000313" key="4">
    <source>
        <dbReference type="EMBL" id="QWM93633.1"/>
    </source>
</evidence>
<dbReference type="InterPro" id="IPR036838">
    <property type="entry name" value="Ribosomal_uS10_dom_sf"/>
</dbReference>
<accession>A0A8F0WGJ4</accession>
<geneLocation type="mitochondrion" evidence="4"/>
<keyword evidence="1 4" id="KW-0689">Ribosomal protein</keyword>
<dbReference type="Gene3D" id="3.30.70.600">
    <property type="entry name" value="Ribosomal protein S10 domain"/>
    <property type="match status" value="1"/>
</dbReference>
<reference evidence="4" key="1">
    <citation type="journal article" date="2021" name="Ecol Indic">
        <title>Morphological and molecular identification reveals that waters from an isolated oasis in Tamanrasset (extreme South of Algerian Sahara) are colonized by opportunistic and pollution-tolerant diatom species.</title>
        <authorList>
            <person name="Gastineau R."/>
            <person name="Hamedi C."/>
            <person name="Baba Hamed M.B."/>
            <person name="Abi-Ayad S.-M.E.-A."/>
            <person name="Bak M."/>
            <person name="Lemieux C."/>
            <person name="Turmel M."/>
            <person name="Dobosz S."/>
            <person name="Wrobel R.J."/>
            <person name="Kierzek A."/>
            <person name="Lange-Bertalot H."/>
            <person name="Witkowski A."/>
        </authorList>
    </citation>
    <scope>NUCLEOTIDE SEQUENCE</scope>
    <source>
        <strain evidence="4">SZCZR1826</strain>
    </source>
</reference>
<evidence type="ECO:0000256" key="2">
    <source>
        <dbReference type="ARBA" id="ARBA00023274"/>
    </source>
</evidence>
<dbReference type="GeneID" id="67123870"/>
<evidence type="ECO:0000259" key="3">
    <source>
        <dbReference type="Pfam" id="PF00338"/>
    </source>
</evidence>
<name>A0A8F0WGJ4_9STRA</name>
<feature type="domain" description="Small ribosomal subunit protein uS10" evidence="3">
    <location>
        <begin position="7"/>
        <end position="103"/>
    </location>
</feature>
<evidence type="ECO:0000256" key="1">
    <source>
        <dbReference type="ARBA" id="ARBA00022980"/>
    </source>
</evidence>
<gene>
    <name evidence="4" type="primary">rps10</name>
</gene>
<proteinExistence type="predicted"/>
<organism evidence="4">
    <name type="scientific">Navicula veneta</name>
    <dbReference type="NCBI Taxonomy" id="138539"/>
    <lineage>
        <taxon>Eukaryota</taxon>
        <taxon>Sar</taxon>
        <taxon>Stramenopiles</taxon>
        <taxon>Ochrophyta</taxon>
        <taxon>Bacillariophyta</taxon>
        <taxon>Bacillariophyceae</taxon>
        <taxon>Bacillariophycidae</taxon>
        <taxon>Naviculales</taxon>
        <taxon>Naviculaceae</taxon>
        <taxon>Navicula</taxon>
    </lineage>
</organism>
<dbReference type="GO" id="GO:1990904">
    <property type="term" value="C:ribonucleoprotein complex"/>
    <property type="evidence" value="ECO:0007669"/>
    <property type="project" value="UniProtKB-KW"/>
</dbReference>
<keyword evidence="2" id="KW-0687">Ribonucleoprotein</keyword>
<dbReference type="EMBL" id="MT383644">
    <property type="protein sequence ID" value="QWM93633.1"/>
    <property type="molecule type" value="Genomic_DNA"/>
</dbReference>
<dbReference type="GO" id="GO:0005840">
    <property type="term" value="C:ribosome"/>
    <property type="evidence" value="ECO:0007669"/>
    <property type="project" value="UniProtKB-KW"/>
</dbReference>
<sequence>MTKYTLILYSKNKTSIKKFLEFINNISKTQNFQILKKLLKKKKTRKKISVLKSPHVNKTAQEQFEYIYYSIKIYFYSWEIKKYFIMLKKIKNQLFPDIYINIKTKIYASKKNKLINLEKISLYKPTININNKNQFNKTLLYLKILDCYGEI</sequence>
<dbReference type="InterPro" id="IPR027486">
    <property type="entry name" value="Ribosomal_uS10_dom"/>
</dbReference>
<dbReference type="SUPFAM" id="SSF54999">
    <property type="entry name" value="Ribosomal protein S10"/>
    <property type="match status" value="1"/>
</dbReference>
<protein>
    <submittedName>
        <fullName evidence="4">Ribosomal protein S10</fullName>
    </submittedName>
</protein>